<dbReference type="InterPro" id="IPR049033">
    <property type="entry name" value="AGA-YXIM_GBD"/>
</dbReference>
<accession>A0ABQ4LRN6</accession>
<dbReference type="EMBL" id="BORW01000002">
    <property type="protein sequence ID" value="GIO65937.1"/>
    <property type="molecule type" value="Genomic_DNA"/>
</dbReference>
<dbReference type="InterPro" id="IPR008979">
    <property type="entry name" value="Galactose-bd-like_sf"/>
</dbReference>
<evidence type="ECO:0000313" key="5">
    <source>
        <dbReference type="Proteomes" id="UP000680638"/>
    </source>
</evidence>
<dbReference type="InterPro" id="IPR036116">
    <property type="entry name" value="FN3_sf"/>
</dbReference>
<dbReference type="PANTHER" id="PTHR43118:SF1">
    <property type="entry name" value="RHAMNOGALACTURONAN LYASE (EUROFUNG)"/>
    <property type="match status" value="1"/>
</dbReference>
<dbReference type="InterPro" id="IPR013830">
    <property type="entry name" value="SGNH_hydro"/>
</dbReference>
<dbReference type="Pfam" id="PF08329">
    <property type="entry name" value="ChitinaseA_N"/>
    <property type="match status" value="1"/>
</dbReference>
<feature type="region of interest" description="Disordered" evidence="1">
    <location>
        <begin position="27"/>
        <end position="47"/>
    </location>
</feature>
<dbReference type="InterPro" id="IPR014756">
    <property type="entry name" value="Ig_E-set"/>
</dbReference>
<evidence type="ECO:0000256" key="2">
    <source>
        <dbReference type="SAM" id="SignalP"/>
    </source>
</evidence>
<gene>
    <name evidence="4" type="ORF">J21TS3_07580</name>
</gene>
<dbReference type="InterPro" id="IPR034641">
    <property type="entry name" value="RGL11"/>
</dbReference>
<comment type="caution">
    <text evidence="4">The sequence shown here is derived from an EMBL/GenBank/DDBJ whole genome shotgun (WGS) entry which is preliminary data.</text>
</comment>
<dbReference type="SUPFAM" id="SSF49785">
    <property type="entry name" value="Galactose-binding domain-like"/>
    <property type="match status" value="2"/>
</dbReference>
<evidence type="ECO:0000256" key="1">
    <source>
        <dbReference type="SAM" id="MobiDB-lite"/>
    </source>
</evidence>
<dbReference type="Gene3D" id="2.60.120.430">
    <property type="entry name" value="Galactose-binding lectin"/>
    <property type="match status" value="2"/>
</dbReference>
<protein>
    <recommendedName>
        <fullName evidence="3">Fibronectin type-III domain-containing protein</fullName>
    </recommendedName>
</protein>
<dbReference type="SUPFAM" id="SSF49265">
    <property type="entry name" value="Fibronectin type III"/>
    <property type="match status" value="2"/>
</dbReference>
<dbReference type="Gene3D" id="2.60.40.10">
    <property type="entry name" value="Immunoglobulins"/>
    <property type="match status" value="6"/>
</dbReference>
<feature type="chain" id="PRO_5045674326" description="Fibronectin type-III domain-containing protein" evidence="2">
    <location>
        <begin position="34"/>
        <end position="1669"/>
    </location>
</feature>
<evidence type="ECO:0000259" key="3">
    <source>
        <dbReference type="PROSITE" id="PS50853"/>
    </source>
</evidence>
<dbReference type="InterPro" id="IPR013540">
    <property type="entry name" value="ChitinaseA_N"/>
</dbReference>
<dbReference type="Pfam" id="PF00041">
    <property type="entry name" value="fn3"/>
    <property type="match status" value="1"/>
</dbReference>
<dbReference type="SUPFAM" id="SSF52266">
    <property type="entry name" value="SGNH hydrolase"/>
    <property type="match status" value="1"/>
</dbReference>
<dbReference type="Gene3D" id="3.40.50.1110">
    <property type="entry name" value="SGNH hydrolase"/>
    <property type="match status" value="1"/>
</dbReference>
<feature type="domain" description="Fibronectin type-III" evidence="3">
    <location>
        <begin position="777"/>
        <end position="867"/>
    </location>
</feature>
<dbReference type="PANTHER" id="PTHR43118">
    <property type="entry name" value="RHAMNOGALACTURONAN LYASE (EUROFUNG)"/>
    <property type="match status" value="1"/>
</dbReference>
<dbReference type="SUPFAM" id="SSF81296">
    <property type="entry name" value="E set domains"/>
    <property type="match status" value="2"/>
</dbReference>
<keyword evidence="5" id="KW-1185">Reference proteome</keyword>
<feature type="domain" description="Fibronectin type-III" evidence="3">
    <location>
        <begin position="443"/>
        <end position="532"/>
    </location>
</feature>
<organism evidence="4 5">
    <name type="scientific">Paenibacillus cookii</name>
    <dbReference type="NCBI Taxonomy" id="157839"/>
    <lineage>
        <taxon>Bacteria</taxon>
        <taxon>Bacillati</taxon>
        <taxon>Bacillota</taxon>
        <taxon>Bacilli</taxon>
        <taxon>Bacillales</taxon>
        <taxon>Paenibacillaceae</taxon>
        <taxon>Paenibacillus</taxon>
    </lineage>
</organism>
<dbReference type="Pfam" id="PF13472">
    <property type="entry name" value="Lipase_GDSL_2"/>
    <property type="match status" value="1"/>
</dbReference>
<reference evidence="4 5" key="1">
    <citation type="submission" date="2021-03" db="EMBL/GenBank/DDBJ databases">
        <title>Antimicrobial resistance genes in bacteria isolated from Japanese honey, and their potential for conferring macrolide and lincosamide resistance in the American foulbrood pathogen Paenibacillus larvae.</title>
        <authorList>
            <person name="Okamoto M."/>
            <person name="Kumagai M."/>
            <person name="Kanamori H."/>
            <person name="Takamatsu D."/>
        </authorList>
    </citation>
    <scope>NUCLEOTIDE SEQUENCE [LARGE SCALE GENOMIC DNA]</scope>
    <source>
        <strain evidence="4 5">J21TS3</strain>
    </source>
</reference>
<dbReference type="RefSeq" id="WP_281422483.1">
    <property type="nucleotide sequence ID" value="NZ_BORW01000002.1"/>
</dbReference>
<evidence type="ECO:0000313" key="4">
    <source>
        <dbReference type="EMBL" id="GIO65937.1"/>
    </source>
</evidence>
<dbReference type="CDD" id="cd01821">
    <property type="entry name" value="Rhamnogalacturan_acetylesterase_like"/>
    <property type="match status" value="1"/>
</dbReference>
<dbReference type="InterPro" id="IPR028994">
    <property type="entry name" value="Integrin_alpha_N"/>
</dbReference>
<dbReference type="InterPro" id="IPR036514">
    <property type="entry name" value="SGNH_hydro_sf"/>
</dbReference>
<dbReference type="Pfam" id="PF18370">
    <property type="entry name" value="RGI_lyase"/>
    <property type="match status" value="1"/>
</dbReference>
<dbReference type="InterPro" id="IPR003961">
    <property type="entry name" value="FN3_dom"/>
</dbReference>
<dbReference type="SUPFAM" id="SSF69318">
    <property type="entry name" value="Integrin alpha N-terminal domain"/>
    <property type="match status" value="1"/>
</dbReference>
<dbReference type="InterPro" id="IPR049366">
    <property type="entry name" value="RGL11_C"/>
</dbReference>
<proteinExistence type="predicted"/>
<dbReference type="CDD" id="cd00063">
    <property type="entry name" value="FN3"/>
    <property type="match status" value="2"/>
</dbReference>
<feature type="signal peptide" evidence="2">
    <location>
        <begin position="1"/>
        <end position="33"/>
    </location>
</feature>
<dbReference type="CDD" id="cd10318">
    <property type="entry name" value="RGL11"/>
    <property type="match status" value="1"/>
</dbReference>
<dbReference type="PROSITE" id="PS50853">
    <property type="entry name" value="FN3"/>
    <property type="match status" value="3"/>
</dbReference>
<keyword evidence="2" id="KW-0732">Signal</keyword>
<dbReference type="Pfam" id="PF21254">
    <property type="entry name" value="AGA-YXIM_GBD"/>
    <property type="match status" value="2"/>
</dbReference>
<dbReference type="SMART" id="SM00060">
    <property type="entry name" value="FN3"/>
    <property type="match status" value="3"/>
</dbReference>
<dbReference type="Pfam" id="PF21348">
    <property type="entry name" value="RGL11_C"/>
    <property type="match status" value="1"/>
</dbReference>
<name>A0ABQ4LRN6_9BACL</name>
<dbReference type="InterPro" id="IPR037459">
    <property type="entry name" value="RhgT-like"/>
</dbReference>
<sequence>MRTLFFKRPFLTLLSTALILAPMLPSGTGRAHAEEPSPQHVPEATVTNSVYGPSSPPPLAGDGEWRFDFGPGAVADGYIPVQASTAYSAELKYGFAEPAKVSGADRGTPDPVRSDFAMPQDTSFLVDLPSGDYTVSLIAGDEVESTDIAIKAELMQKVQQTTKPAGQYLEMNFEIALVDGRLNLEFSGSAPKINALVIRKLPDRQPDGVPTAYIASDSTAQTYDPYWDPQAGWGQMIDRYFTGDVRFDNRAIGGRSSKTFITEGRLDDILRSIVPGDYLLIQFGHNDATISRPDRYASPEDYKGYLKTYVLGTRERGATPILITPVGRRDFNADTGKFNVSFPEYVQAMKEVAQELDVKLVDLSSLSVAYYDSIGPEAAKSVFLFAEPGVYQAFPNGVTDNTHFQKYGAIQIARLVAAGVKELGLPLSGYVKETDMPETVPAKPEGLTAGSISNAGAVLKWNPVDAAEMYKVYRKLASEPETSYAMIGTTTVPTMTIGGMAEGAAYTIRVTAVNGRGESPASDEVRIGTKSAEYRFDFGPVGSPVAEGYTEVNRNVLYTPERGYGLTSSAGMADRDRGSVTDALRRDFVIYFGGSYEFKVDLPNGSYAVKTYTGDWIGSTKTNVNIEGKDYGTVSSGKENIAEKVFNQIAVTDGQMNLVFSGQTAHLNGLEITPILLAPASLKADEVDLANDPVKVKLSWQASEDAAKYRIYRQTEGSASPALIGETSDTAFADATADVGQTYVYTVTSVDGAGFESVPSATLKVATIDPDVPTAAPPKGLKVEAIHKNDVTLVWTKVDGARLYNVYRADKADGAYAFVGQTKTNAYTDATVLTTIPYYYQVASVNAGGISPMSEPLKTEAVTTLHRDMEYLDRAPVAVRTGKGNYIGWRMLGLDPDGIAFNVYRDGVKLNKQPIKDRTNMIDAKGKADSVYKLTTVIQGKEQAASAEFGVWQQQYLSVPLQKPADAYTKDGQPYTYAAGDASVGDLDGDGAYEIVMLWSPSNAKDNSQSGYTGIVYMDAYKLDGTRLWRINLGPNIRAGAHYSPFLVYDLDGDGKAEVALKTADGTVDGQGTVIGDPKADHRNSSGYVLLGDEFLTVFDGPTGKALSTIPYDPPRGDVGSWGDGYGNRVDRFLAGVAYLDGEHPSVIFSRGYYTRTVLAAYRFQNGNLTQQWRFDTNDKGNESYVGQGNHNLSIGDVDQDGKDEVLFGALAIDDNGKPLYSTRLGHGDAMHFGDLDPERPGLEVFGVHEHKDSKYGLEMHDAATGEILWGVYTGLDTGRGLTADIDPRYPGEEAWASTITNEQHVPISGLYSAKGELIGETLPSSANFAIWWDGDLLRELLNHDWKSELGAGPGTIDKWDYENKKTVNLLTAEGTLSNNFTKGNPMIQADLFGDWREEAVWRSADSTELRIYTTVDPTEHRLRTLMHDPVYRLGVAWQNVGYNQPPHPSFYLGAGMKEPAAPLIRYVGGPEDPAKAEGLPGKPVLSDDNGYDTGLLDGDYTITMNMWWGNNGTEYKLYENGKLIDTQRLTDDSPAAQTAATPISGRADGIYQYTCELANAFGTTACEPHTVTVKHAAPGKPVLSDDNWDGDGNYQVTMNLWWGTNGNVYRLYENGVLIDTQTLTAATPRAQTAATKVEGRTPGVYKYQVELENGSGVTKSDILKVTVK</sequence>
<dbReference type="InterPro" id="IPR013783">
    <property type="entry name" value="Ig-like_fold"/>
</dbReference>
<dbReference type="InterPro" id="IPR041624">
    <property type="entry name" value="RGI_lyase"/>
</dbReference>
<feature type="domain" description="Fibronectin type-III" evidence="3">
    <location>
        <begin position="678"/>
        <end position="771"/>
    </location>
</feature>
<dbReference type="Proteomes" id="UP000680638">
    <property type="component" value="Unassembled WGS sequence"/>
</dbReference>